<keyword evidence="3 5" id="KW-0479">Metal-binding</keyword>
<evidence type="ECO:0000256" key="1">
    <source>
        <dbReference type="ARBA" id="ARBA00022649"/>
    </source>
</evidence>
<keyword evidence="5" id="KW-0460">Magnesium</keyword>
<dbReference type="RefSeq" id="WP_011127442.1">
    <property type="nucleotide sequence ID" value="NC_005070.1"/>
</dbReference>
<keyword evidence="1 5" id="KW-1277">Toxin-antitoxin system</keyword>
<dbReference type="KEGG" id="syw:SYNW0573"/>
<dbReference type="AlphaFoldDB" id="Q7U8P1"/>
<dbReference type="HOGENOM" id="CLU_146668_0_0_3"/>
<dbReference type="EC" id="3.1.-.-" evidence="5"/>
<dbReference type="SUPFAM" id="SSF88723">
    <property type="entry name" value="PIN domain-like"/>
    <property type="match status" value="1"/>
</dbReference>
<evidence type="ECO:0000313" key="7">
    <source>
        <dbReference type="EMBL" id="CAE07088.1"/>
    </source>
</evidence>
<dbReference type="Proteomes" id="UP000001422">
    <property type="component" value="Chromosome"/>
</dbReference>
<sequence>MSAIADLPDLNVWLALASPNHKHHSSAVQYWEKQASQQVLFCTTTALGLVRLVMQPKVMGGAALMPADASALLETFLQQPGVSHAQPTSDGWDVFHLLMRQADLTPRLCTDAHLAALAITNQWRLVSFDQDFQLFSGLNLLELR</sequence>
<dbReference type="EMBL" id="BX569690">
    <property type="protein sequence ID" value="CAE07088.1"/>
    <property type="molecule type" value="Genomic_DNA"/>
</dbReference>
<keyword evidence="5" id="KW-0800">Toxin</keyword>
<comment type="function">
    <text evidence="5">Toxic component of a toxin-antitoxin (TA) system. An RNase.</text>
</comment>
<dbReference type="InterPro" id="IPR002716">
    <property type="entry name" value="PIN_dom"/>
</dbReference>
<dbReference type="HAMAP" id="MF_00265">
    <property type="entry name" value="VapC_Nob1"/>
    <property type="match status" value="1"/>
</dbReference>
<keyword evidence="4 5" id="KW-0378">Hydrolase</keyword>
<evidence type="ECO:0000256" key="2">
    <source>
        <dbReference type="ARBA" id="ARBA00022722"/>
    </source>
</evidence>
<dbReference type="NCBIfam" id="TIGR00028">
    <property type="entry name" value="Mtu_PIN_fam"/>
    <property type="match status" value="1"/>
</dbReference>
<dbReference type="GO" id="GO:0045926">
    <property type="term" value="P:negative regulation of growth"/>
    <property type="evidence" value="ECO:0007669"/>
    <property type="project" value="UniProtKB-ARBA"/>
</dbReference>
<feature type="binding site" evidence="5">
    <location>
        <position position="9"/>
    </location>
    <ligand>
        <name>Mg(2+)</name>
        <dbReference type="ChEBI" id="CHEBI:18420"/>
    </ligand>
</feature>
<dbReference type="InterPro" id="IPR029060">
    <property type="entry name" value="PIN-like_dom_sf"/>
</dbReference>
<reference evidence="7 8" key="1">
    <citation type="journal article" date="2003" name="Nature">
        <title>The genome of a motile marine Synechococcus.</title>
        <authorList>
            <person name="Palenik B."/>
            <person name="Brahamsha B."/>
            <person name="Larimer F."/>
            <person name="Land M."/>
            <person name="Hauser L."/>
            <person name="Chain P."/>
            <person name="Lamerdin J."/>
            <person name="Regala W."/>
            <person name="Allen E.A."/>
            <person name="McCarren J."/>
            <person name="Paulsen I."/>
            <person name="Dufresne A."/>
            <person name="Partensky F."/>
            <person name="Webb E."/>
            <person name="Waterbury J."/>
        </authorList>
    </citation>
    <scope>NUCLEOTIDE SEQUENCE [LARGE SCALE GENOMIC DNA]</scope>
    <source>
        <strain evidence="7 8">WH8102</strain>
    </source>
</reference>
<dbReference type="eggNOG" id="COG1848">
    <property type="taxonomic scope" value="Bacteria"/>
</dbReference>
<proteinExistence type="inferred from homology"/>
<dbReference type="Pfam" id="PF01850">
    <property type="entry name" value="PIN"/>
    <property type="match status" value="1"/>
</dbReference>
<keyword evidence="2 5" id="KW-0540">Nuclease</keyword>
<gene>
    <name evidence="5" type="primary">vapC</name>
    <name evidence="7" type="ordered locus">SYNW0573</name>
</gene>
<dbReference type="GO" id="GO:0000287">
    <property type="term" value="F:magnesium ion binding"/>
    <property type="evidence" value="ECO:0007669"/>
    <property type="project" value="UniProtKB-UniRule"/>
</dbReference>
<dbReference type="GO" id="GO:0090729">
    <property type="term" value="F:toxin activity"/>
    <property type="evidence" value="ECO:0007669"/>
    <property type="project" value="UniProtKB-KW"/>
</dbReference>
<protein>
    <recommendedName>
        <fullName evidence="5">Ribonuclease VapC</fullName>
        <shortName evidence="5">RNase VapC</shortName>
        <ecNumber evidence="5">3.1.-.-</ecNumber>
    </recommendedName>
    <alternativeName>
        <fullName evidence="5">Toxin VapC</fullName>
    </alternativeName>
</protein>
<dbReference type="Gene3D" id="3.40.50.1010">
    <property type="entry name" value="5'-nuclease"/>
    <property type="match status" value="1"/>
</dbReference>
<accession>Q7U8P1</accession>
<feature type="domain" description="PIN" evidence="6">
    <location>
        <begin position="8"/>
        <end position="133"/>
    </location>
</feature>
<organism evidence="7 8">
    <name type="scientific">Parasynechococcus marenigrum (strain WH8102)</name>
    <dbReference type="NCBI Taxonomy" id="84588"/>
    <lineage>
        <taxon>Bacteria</taxon>
        <taxon>Bacillati</taxon>
        <taxon>Cyanobacteriota</taxon>
        <taxon>Cyanophyceae</taxon>
        <taxon>Synechococcales</taxon>
        <taxon>Prochlorococcaceae</taxon>
        <taxon>Parasynechococcus</taxon>
        <taxon>Parasynechococcus marenigrum</taxon>
    </lineage>
</organism>
<name>Q7U8P1_PARMW</name>
<comment type="cofactor">
    <cofactor evidence="5">
        <name>Mg(2+)</name>
        <dbReference type="ChEBI" id="CHEBI:18420"/>
    </cofactor>
</comment>
<dbReference type="GO" id="GO:0016788">
    <property type="term" value="F:hydrolase activity, acting on ester bonds"/>
    <property type="evidence" value="ECO:0007669"/>
    <property type="project" value="InterPro"/>
</dbReference>
<evidence type="ECO:0000313" key="8">
    <source>
        <dbReference type="Proteomes" id="UP000001422"/>
    </source>
</evidence>
<comment type="similarity">
    <text evidence="5">Belongs to the PINc/VapC protein family.</text>
</comment>
<dbReference type="GO" id="GO:0004540">
    <property type="term" value="F:RNA nuclease activity"/>
    <property type="evidence" value="ECO:0007669"/>
    <property type="project" value="InterPro"/>
</dbReference>
<keyword evidence="8" id="KW-1185">Reference proteome</keyword>
<evidence type="ECO:0000256" key="3">
    <source>
        <dbReference type="ARBA" id="ARBA00022723"/>
    </source>
</evidence>
<evidence type="ECO:0000256" key="4">
    <source>
        <dbReference type="ARBA" id="ARBA00022801"/>
    </source>
</evidence>
<dbReference type="InterPro" id="IPR022907">
    <property type="entry name" value="VapC_family"/>
</dbReference>
<evidence type="ECO:0000259" key="6">
    <source>
        <dbReference type="Pfam" id="PF01850"/>
    </source>
</evidence>
<dbReference type="STRING" id="84588.SYNW0573"/>
<dbReference type="InterPro" id="IPR006226">
    <property type="entry name" value="Mtu_PIN"/>
</dbReference>
<feature type="binding site" evidence="5">
    <location>
        <position position="111"/>
    </location>
    <ligand>
        <name>Mg(2+)</name>
        <dbReference type="ChEBI" id="CHEBI:18420"/>
    </ligand>
</feature>
<evidence type="ECO:0000256" key="5">
    <source>
        <dbReference type="HAMAP-Rule" id="MF_00265"/>
    </source>
</evidence>